<feature type="compositionally biased region" description="Basic and acidic residues" evidence="1">
    <location>
        <begin position="559"/>
        <end position="585"/>
    </location>
</feature>
<feature type="compositionally biased region" description="Basic and acidic residues" evidence="1">
    <location>
        <begin position="627"/>
        <end position="651"/>
    </location>
</feature>
<feature type="region of interest" description="Disordered" evidence="1">
    <location>
        <begin position="546"/>
        <end position="585"/>
    </location>
</feature>
<evidence type="ECO:0000256" key="1">
    <source>
        <dbReference type="SAM" id="MobiDB-lite"/>
    </source>
</evidence>
<feature type="compositionally biased region" description="Basic and acidic residues" evidence="1">
    <location>
        <begin position="819"/>
        <end position="848"/>
    </location>
</feature>
<protein>
    <submittedName>
        <fullName evidence="3">Uncharacterized protein (TIGR02302 family)</fullName>
    </submittedName>
</protein>
<evidence type="ECO:0000313" key="3">
    <source>
        <dbReference type="EMBL" id="MBB5691453.1"/>
    </source>
</evidence>
<feature type="compositionally biased region" description="Basic and acidic residues" evidence="1">
    <location>
        <begin position="716"/>
        <end position="738"/>
    </location>
</feature>
<dbReference type="EMBL" id="JACIJE010000012">
    <property type="protein sequence ID" value="MBB5691453.1"/>
    <property type="molecule type" value="Genomic_DNA"/>
</dbReference>
<feature type="transmembrane region" description="Helical" evidence="2">
    <location>
        <begin position="51"/>
        <end position="73"/>
    </location>
</feature>
<organism evidence="3 4">
    <name type="scientific">Neoroseomonas alkaliterrae</name>
    <dbReference type="NCBI Taxonomy" id="1452450"/>
    <lineage>
        <taxon>Bacteria</taxon>
        <taxon>Pseudomonadati</taxon>
        <taxon>Pseudomonadota</taxon>
        <taxon>Alphaproteobacteria</taxon>
        <taxon>Acetobacterales</taxon>
        <taxon>Acetobacteraceae</taxon>
        <taxon>Neoroseomonas</taxon>
    </lineage>
</organism>
<dbReference type="NCBIfam" id="TIGR02302">
    <property type="entry name" value="aProt_lowcomp"/>
    <property type="match status" value="1"/>
</dbReference>
<keyword evidence="4" id="KW-1185">Reference proteome</keyword>
<dbReference type="RefSeq" id="WP_184486842.1">
    <property type="nucleotide sequence ID" value="NZ_JACIJE010000012.1"/>
</dbReference>
<proteinExistence type="predicted"/>
<reference evidence="3 4" key="1">
    <citation type="submission" date="2020-08" db="EMBL/GenBank/DDBJ databases">
        <title>Genomic Encyclopedia of Type Strains, Phase IV (KMG-IV): sequencing the most valuable type-strain genomes for metagenomic binning, comparative biology and taxonomic classification.</title>
        <authorList>
            <person name="Goeker M."/>
        </authorList>
    </citation>
    <scope>NUCLEOTIDE SEQUENCE [LARGE SCALE GENOMIC DNA]</scope>
    <source>
        <strain evidence="3 4">DSM 25895</strain>
    </source>
</reference>
<feature type="compositionally biased region" description="Gly residues" evidence="1">
    <location>
        <begin position="776"/>
        <end position="787"/>
    </location>
</feature>
<feature type="transmembrane region" description="Helical" evidence="2">
    <location>
        <begin position="151"/>
        <end position="169"/>
    </location>
</feature>
<comment type="caution">
    <text evidence="3">The sequence shown here is derived from an EMBL/GenBank/DDBJ whole genome shotgun (WGS) entry which is preliminary data.</text>
</comment>
<accession>A0A840YBW7</accession>
<keyword evidence="2" id="KW-0472">Membrane</keyword>
<feature type="compositionally biased region" description="Low complexity" evidence="1">
    <location>
        <begin position="612"/>
        <end position="626"/>
    </location>
</feature>
<feature type="compositionally biased region" description="Basic and acidic residues" evidence="1">
    <location>
        <begin position="678"/>
        <end position="688"/>
    </location>
</feature>
<dbReference type="InterPro" id="IPR012683">
    <property type="entry name" value="CHP02302_TM"/>
</dbReference>
<feature type="region of interest" description="Disordered" evidence="1">
    <location>
        <begin position="344"/>
        <end position="363"/>
    </location>
</feature>
<feature type="region of interest" description="Disordered" evidence="1">
    <location>
        <begin position="703"/>
        <end position="848"/>
    </location>
</feature>
<dbReference type="AlphaFoldDB" id="A0A840YBW7"/>
<feature type="region of interest" description="Disordered" evidence="1">
    <location>
        <begin position="602"/>
        <end position="691"/>
    </location>
</feature>
<dbReference type="Proteomes" id="UP000562254">
    <property type="component" value="Unassembled WGS sequence"/>
</dbReference>
<feature type="compositionally biased region" description="Low complexity" evidence="1">
    <location>
        <begin position="788"/>
        <end position="797"/>
    </location>
</feature>
<dbReference type="Pfam" id="PF13779">
    <property type="entry name" value="DUF4175"/>
    <property type="match status" value="1"/>
</dbReference>
<evidence type="ECO:0000313" key="4">
    <source>
        <dbReference type="Proteomes" id="UP000562254"/>
    </source>
</evidence>
<feature type="compositionally biased region" description="Low complexity" evidence="1">
    <location>
        <begin position="739"/>
        <end position="762"/>
    </location>
</feature>
<name>A0A840YBW7_9PROT</name>
<feature type="transmembrane region" description="Helical" evidence="2">
    <location>
        <begin position="21"/>
        <end position="45"/>
    </location>
</feature>
<evidence type="ECO:0000256" key="2">
    <source>
        <dbReference type="SAM" id="Phobius"/>
    </source>
</evidence>
<gene>
    <name evidence="3" type="ORF">FHS88_003610</name>
</gene>
<keyword evidence="2" id="KW-0812">Transmembrane</keyword>
<sequence>MNGPARLAARLARRTRLARLALWWEAAWPALWPPLGVIGLFLVVALSGLPLVLPGLAHVLLLAGFAAALAWTLRHAWRRLAPPGAEAAERRLERDSGLEHRPIATLADRPAGDDPVALALWEAHRRRAAGRLAALRVAPPRPGLAARDRRALRGGLAVALVAALGIAGAEAPERLRRALTPHFGAAALPTAQAMRLEAWITPPAYTGAAPVFLEARGGAVVVPAGSRLQVALSGGTGGTPELVLDAEAQPFRALDRGSFAIETGLEAGARLAVRRDGAELAHWSLTVRADAPPTAAWDQPPARAARGLAIRLPWRAEDDWGLAGLRVELRLKLRPDAEPEVLELPIPAGSPRSARGASQPDLSAHPWAGLEVEARLVARDHAGQEGRSEGAFLELPERSFTHPVAQALIALRKALSVDPAGREPARRELDRIAGAPEAFEHDSGVYLALRAARHRLQRDRRPAAIAEVQEILWDVAVALEEGRTDRTARALAEARQALREALEEQRRNPDARTEEQRAELQRRIEDLREAIRRHLEALAERLQRENAEALPYDPQQRLMDQRELDRRTRRMEEAARQGRTEDAERELAELEEMLRALEEGRNMRAEERQRQQQRQRGQQQMGVVQDMVRRQAEMLDRGHQRSEAAERERAQQRRQQPLSRNFQQPPQPPPQAGPNEQQRAESQQDARIQRALRRALGELMQQFGDLTGDVPPQLGEADRAMRDSAEALAEGRDARDAQQRAIRALTEGGRQMAQQMQRQFGQGQPGEGEEEDGEGEGMAGGQQGGEGQDQAQEQGPGRDPLGRRTREATGGQDNASDTRVPDEAELLKTRRLQEELRRRGAERERPPAELDYIERLLRRF</sequence>
<keyword evidence="2" id="KW-1133">Transmembrane helix</keyword>